<comment type="caution">
    <text evidence="1">The sequence shown here is derived from an EMBL/GenBank/DDBJ whole genome shotgun (WGS) entry which is preliminary data.</text>
</comment>
<reference evidence="1 2" key="1">
    <citation type="submission" date="2023-07" db="EMBL/GenBank/DDBJ databases">
        <title>Protaetiibacter sp. nov WY-16 isolated from soil.</title>
        <authorList>
            <person name="Liu B."/>
            <person name="Wan Y."/>
        </authorList>
    </citation>
    <scope>NUCLEOTIDE SEQUENCE [LARGE SCALE GENOMIC DNA]</scope>
    <source>
        <strain evidence="1 2">WY-16</strain>
    </source>
</reference>
<dbReference type="Proteomes" id="UP001241072">
    <property type="component" value="Unassembled WGS sequence"/>
</dbReference>
<proteinExistence type="predicted"/>
<organism evidence="1 2">
    <name type="scientific">Antiquaquibacter soli</name>
    <dbReference type="NCBI Taxonomy" id="3064523"/>
    <lineage>
        <taxon>Bacteria</taxon>
        <taxon>Bacillati</taxon>
        <taxon>Actinomycetota</taxon>
        <taxon>Actinomycetes</taxon>
        <taxon>Micrococcales</taxon>
        <taxon>Microbacteriaceae</taxon>
        <taxon>Antiquaquibacter</taxon>
    </lineage>
</organism>
<sequence>MVYRTMMIDDMYFVISTGDLFEQLKLDVVTAVSLGGGLVDMPTSAGMLSRSVLVTPQHRVEFIERESDDDEGDHDEPFPAL</sequence>
<evidence type="ECO:0000313" key="1">
    <source>
        <dbReference type="EMBL" id="MDO7883451.1"/>
    </source>
</evidence>
<accession>A0ABT9BUJ8</accession>
<gene>
    <name evidence="1" type="ORF">Q5716_14555</name>
</gene>
<dbReference type="EMBL" id="JAUQUB010000005">
    <property type="protein sequence ID" value="MDO7883451.1"/>
    <property type="molecule type" value="Genomic_DNA"/>
</dbReference>
<evidence type="ECO:0000313" key="2">
    <source>
        <dbReference type="Proteomes" id="UP001241072"/>
    </source>
</evidence>
<keyword evidence="2" id="KW-1185">Reference proteome</keyword>
<name>A0ABT9BUJ8_9MICO</name>
<protein>
    <submittedName>
        <fullName evidence="1">Uncharacterized protein</fullName>
    </submittedName>
</protein>
<dbReference type="RefSeq" id="WP_305003878.1">
    <property type="nucleotide sequence ID" value="NZ_JAUQUB010000005.1"/>
</dbReference>